<comment type="caution">
    <text evidence="2">The sequence shown here is derived from an EMBL/GenBank/DDBJ whole genome shotgun (WGS) entry which is preliminary data.</text>
</comment>
<accession>A0A8S9P2T9</accession>
<sequence length="222" mass="24858">MTRAEVTSPMGKDDPRRGHLAHGRGRPAPRSPRPRARTTRNEVTSPMGEDDPHRGHLAHGRGPTSCPKTVHPRLSSRNTILEPLDEKINVKFPKIIMKGDEKWKSPSRDESGPGKDNWDLQGRLCLDTCLNILASCDRYSQDIDRQSEQVTNRQTDSTSDRQSTSVLARRAPLCYRVQLPKIDLARLNALRNPSQPSETPIDNISKQSEDAAEPMQVDQATL</sequence>
<organism evidence="2 3">
    <name type="scientific">Brassica cretica</name>
    <name type="common">Mustard</name>
    <dbReference type="NCBI Taxonomy" id="69181"/>
    <lineage>
        <taxon>Eukaryota</taxon>
        <taxon>Viridiplantae</taxon>
        <taxon>Streptophyta</taxon>
        <taxon>Embryophyta</taxon>
        <taxon>Tracheophyta</taxon>
        <taxon>Spermatophyta</taxon>
        <taxon>Magnoliopsida</taxon>
        <taxon>eudicotyledons</taxon>
        <taxon>Gunneridae</taxon>
        <taxon>Pentapetalae</taxon>
        <taxon>rosids</taxon>
        <taxon>malvids</taxon>
        <taxon>Brassicales</taxon>
        <taxon>Brassicaceae</taxon>
        <taxon>Brassiceae</taxon>
        <taxon>Brassica</taxon>
    </lineage>
</organism>
<feature type="region of interest" description="Disordered" evidence="1">
    <location>
        <begin position="190"/>
        <end position="222"/>
    </location>
</feature>
<feature type="region of interest" description="Disordered" evidence="1">
    <location>
        <begin position="144"/>
        <end position="165"/>
    </location>
</feature>
<evidence type="ECO:0000313" key="3">
    <source>
        <dbReference type="Proteomes" id="UP000712600"/>
    </source>
</evidence>
<dbReference type="EMBL" id="QGKX02001521">
    <property type="protein sequence ID" value="KAF3509400.1"/>
    <property type="molecule type" value="Genomic_DNA"/>
</dbReference>
<reference evidence="2" key="1">
    <citation type="submission" date="2019-12" db="EMBL/GenBank/DDBJ databases">
        <title>Genome sequencing and annotation of Brassica cretica.</title>
        <authorList>
            <person name="Studholme D.J."/>
            <person name="Sarris P."/>
        </authorList>
    </citation>
    <scope>NUCLEOTIDE SEQUENCE</scope>
    <source>
        <strain evidence="2">PFS-109/04</strain>
        <tissue evidence="2">Leaf</tissue>
    </source>
</reference>
<dbReference type="AlphaFoldDB" id="A0A8S9P2T9"/>
<feature type="compositionally biased region" description="Polar residues" evidence="1">
    <location>
        <begin position="191"/>
        <end position="206"/>
    </location>
</feature>
<evidence type="ECO:0000313" key="2">
    <source>
        <dbReference type="EMBL" id="KAF3509400.1"/>
    </source>
</evidence>
<feature type="compositionally biased region" description="Low complexity" evidence="1">
    <location>
        <begin position="153"/>
        <end position="165"/>
    </location>
</feature>
<feature type="region of interest" description="Disordered" evidence="1">
    <location>
        <begin position="1"/>
        <end position="74"/>
    </location>
</feature>
<name>A0A8S9P2T9_BRACR</name>
<protein>
    <submittedName>
        <fullName evidence="2">Uncharacterized protein</fullName>
    </submittedName>
</protein>
<evidence type="ECO:0000256" key="1">
    <source>
        <dbReference type="SAM" id="MobiDB-lite"/>
    </source>
</evidence>
<gene>
    <name evidence="2" type="ORF">F2Q69_00005714</name>
</gene>
<proteinExistence type="predicted"/>
<dbReference type="Proteomes" id="UP000712600">
    <property type="component" value="Unassembled WGS sequence"/>
</dbReference>
<feature type="compositionally biased region" description="Basic residues" evidence="1">
    <location>
        <begin position="18"/>
        <end position="38"/>
    </location>
</feature>